<reference evidence="1" key="1">
    <citation type="submission" date="2017-07" db="EMBL/GenBank/DDBJ databases">
        <authorList>
            <person name="Mikheyev A."/>
            <person name="Grau M."/>
        </authorList>
    </citation>
    <scope>NUCLEOTIDE SEQUENCE</scope>
    <source>
        <tissue evidence="1">Venom_gland</tissue>
    </source>
</reference>
<evidence type="ECO:0000313" key="1">
    <source>
        <dbReference type="EMBL" id="LAB33472.1"/>
    </source>
</evidence>
<name>A0A2D4MJC9_9SAUR</name>
<protein>
    <submittedName>
        <fullName evidence="1">Uncharacterized protein</fullName>
    </submittedName>
</protein>
<dbReference type="EMBL" id="IACM01097046">
    <property type="protein sequence ID" value="LAB33472.1"/>
    <property type="molecule type" value="Transcribed_RNA"/>
</dbReference>
<reference evidence="1" key="2">
    <citation type="submission" date="2017-11" db="EMBL/GenBank/DDBJ databases">
        <title>Coralsnake Venomics: Analyses of Venom Gland Transcriptomes and Proteomes of Six Brazilian Taxa.</title>
        <authorList>
            <person name="Aird S.D."/>
            <person name="Jorge da Silva N."/>
            <person name="Qiu L."/>
            <person name="Villar-Briones A."/>
            <person name="Aparecida-Saddi V."/>
            <person name="Campos-Telles M.P."/>
            <person name="Grau M."/>
            <person name="Mikheyev A.S."/>
        </authorList>
    </citation>
    <scope>NUCLEOTIDE SEQUENCE</scope>
    <source>
        <tissue evidence="1">Venom_gland</tissue>
    </source>
</reference>
<accession>A0A2D4MJC9</accession>
<dbReference type="AlphaFoldDB" id="A0A2D4MJC9"/>
<proteinExistence type="predicted"/>
<sequence>MHQGATITPSIHIRNHQTPQPAEVHSGVMEFPKSQQGWTTLISGRIFFQRKGKTEKILQWDLCKRQSTKVRIQRGLLFHIPTDKQTSFHSNMFSTCRIEKSILCCTF</sequence>
<organism evidence="1">
    <name type="scientific">Micrurus spixii</name>
    <name type="common">Amazon coral snake</name>
    <dbReference type="NCBI Taxonomy" id="129469"/>
    <lineage>
        <taxon>Eukaryota</taxon>
        <taxon>Metazoa</taxon>
        <taxon>Chordata</taxon>
        <taxon>Craniata</taxon>
        <taxon>Vertebrata</taxon>
        <taxon>Euteleostomi</taxon>
        <taxon>Lepidosauria</taxon>
        <taxon>Squamata</taxon>
        <taxon>Bifurcata</taxon>
        <taxon>Unidentata</taxon>
        <taxon>Episquamata</taxon>
        <taxon>Toxicofera</taxon>
        <taxon>Serpentes</taxon>
        <taxon>Colubroidea</taxon>
        <taxon>Elapidae</taxon>
        <taxon>Elapinae</taxon>
        <taxon>Micrurus</taxon>
    </lineage>
</organism>